<dbReference type="GO" id="GO:0003700">
    <property type="term" value="F:DNA-binding transcription factor activity"/>
    <property type="evidence" value="ECO:0007669"/>
    <property type="project" value="InterPro"/>
</dbReference>
<dbReference type="FunFam" id="1.10.10.10:FF:000001">
    <property type="entry name" value="LysR family transcriptional regulator"/>
    <property type="match status" value="1"/>
</dbReference>
<dbReference type="EMBL" id="LAQU01000004">
    <property type="protein sequence ID" value="KKB64446.1"/>
    <property type="molecule type" value="Genomic_DNA"/>
</dbReference>
<dbReference type="STRING" id="28092.WM40_05995"/>
<keyword evidence="2" id="KW-0805">Transcription regulation</keyword>
<dbReference type="AlphaFoldDB" id="A0A0F5K2U3"/>
<feature type="domain" description="HTH lysR-type" evidence="5">
    <location>
        <begin position="11"/>
        <end position="68"/>
    </location>
</feature>
<accession>A0A0F5K2U3</accession>
<dbReference type="RefSeq" id="WP_024904972.1">
    <property type="nucleotide sequence ID" value="NZ_CADFGU010000008.1"/>
</dbReference>
<dbReference type="SUPFAM" id="SSF46785">
    <property type="entry name" value="Winged helix' DNA-binding domain"/>
    <property type="match status" value="1"/>
</dbReference>
<comment type="similarity">
    <text evidence="1">Belongs to the LysR transcriptional regulatory family.</text>
</comment>
<dbReference type="SUPFAM" id="SSF53850">
    <property type="entry name" value="Periplasmic binding protein-like II"/>
    <property type="match status" value="1"/>
</dbReference>
<dbReference type="InterPro" id="IPR000847">
    <property type="entry name" value="LysR_HTH_N"/>
</dbReference>
<keyword evidence="7" id="KW-1185">Reference proteome</keyword>
<keyword evidence="3" id="KW-0238">DNA-binding</keyword>
<dbReference type="Gene3D" id="3.40.190.290">
    <property type="match status" value="1"/>
</dbReference>
<gene>
    <name evidence="6" type="ORF">WM40_05995</name>
</gene>
<evidence type="ECO:0000313" key="6">
    <source>
        <dbReference type="EMBL" id="KKB64446.1"/>
    </source>
</evidence>
<dbReference type="InterPro" id="IPR036388">
    <property type="entry name" value="WH-like_DNA-bd_sf"/>
</dbReference>
<dbReference type="Pfam" id="PF03466">
    <property type="entry name" value="LysR_substrate"/>
    <property type="match status" value="1"/>
</dbReference>
<keyword evidence="4" id="KW-0804">Transcription</keyword>
<dbReference type="Pfam" id="PF00126">
    <property type="entry name" value="HTH_1"/>
    <property type="match status" value="1"/>
</dbReference>
<evidence type="ECO:0000256" key="3">
    <source>
        <dbReference type="ARBA" id="ARBA00023125"/>
    </source>
</evidence>
<dbReference type="PROSITE" id="PS50931">
    <property type="entry name" value="HTH_LYSR"/>
    <property type="match status" value="1"/>
</dbReference>
<dbReference type="Proteomes" id="UP000033618">
    <property type="component" value="Unassembled WGS sequence"/>
</dbReference>
<reference evidence="6 7" key="1">
    <citation type="submission" date="2015-03" db="EMBL/GenBank/DDBJ databases">
        <title>Draft Genome Sequence of Burkholderia andropogonis type strain ICMP2807, isolated from Sorghum bicolor.</title>
        <authorList>
            <person name="Lopes-Santos L."/>
            <person name="Castro D.B."/>
            <person name="Ottoboni L.M."/>
            <person name="Park D."/>
            <person name="Weirc B.S."/>
            <person name="Destefano S.A."/>
        </authorList>
    </citation>
    <scope>NUCLEOTIDE SEQUENCE [LARGE SCALE GENOMIC DNA]</scope>
    <source>
        <strain evidence="6 7">ICMP2807</strain>
    </source>
</reference>
<name>A0A0F5K2U3_9BURK</name>
<evidence type="ECO:0000256" key="4">
    <source>
        <dbReference type="ARBA" id="ARBA00023163"/>
    </source>
</evidence>
<evidence type="ECO:0000259" key="5">
    <source>
        <dbReference type="PROSITE" id="PS50931"/>
    </source>
</evidence>
<dbReference type="PATRIC" id="fig|28092.6.peg.1428"/>
<evidence type="ECO:0000256" key="2">
    <source>
        <dbReference type="ARBA" id="ARBA00023015"/>
    </source>
</evidence>
<protein>
    <submittedName>
        <fullName evidence="6">LysR family transcriptional regulator</fullName>
    </submittedName>
</protein>
<dbReference type="OrthoDB" id="196624at2"/>
<proteinExistence type="inferred from homology"/>
<comment type="caution">
    <text evidence="6">The sequence shown here is derived from an EMBL/GenBank/DDBJ whole genome shotgun (WGS) entry which is preliminary data.</text>
</comment>
<dbReference type="PANTHER" id="PTHR30126:SF91">
    <property type="entry name" value="LYSR FAMILY TRANSCRIPTIONAL REGULATOR"/>
    <property type="match status" value="1"/>
</dbReference>
<dbReference type="PRINTS" id="PR00039">
    <property type="entry name" value="HTHLYSR"/>
</dbReference>
<dbReference type="Gene3D" id="1.10.10.10">
    <property type="entry name" value="Winged helix-like DNA-binding domain superfamily/Winged helix DNA-binding domain"/>
    <property type="match status" value="1"/>
</dbReference>
<evidence type="ECO:0000256" key="1">
    <source>
        <dbReference type="ARBA" id="ARBA00009437"/>
    </source>
</evidence>
<dbReference type="InterPro" id="IPR036390">
    <property type="entry name" value="WH_DNA-bd_sf"/>
</dbReference>
<dbReference type="InterPro" id="IPR005119">
    <property type="entry name" value="LysR_subst-bd"/>
</dbReference>
<dbReference type="GO" id="GO:0000976">
    <property type="term" value="F:transcription cis-regulatory region binding"/>
    <property type="evidence" value="ECO:0007669"/>
    <property type="project" value="TreeGrafter"/>
</dbReference>
<sequence length="310" mass="34209">MSDSGDRGRTPTLDQLRVFAAVADAGSFSLAAQQLGRAQSAISYTVTNLEAQLGLTLFERTRRRPVLTEAGRVVLADARRVDGHMHELLARAEGLTMGLEAEVSLGVDVMFPIDRLVGVLEDFAAMFPTVTLRLRMGPMGGVLRLVLERECHLGIAGPSESWPDPIAPNYLDAISLINVAAPQHPLSRLDGLIPTRVLRDHTQLILTDRTHRTEGQMYGVYATRAWRIGDLGAKHRLLIAGLGWGSMPHHLVATDLAEGRLKRIRPADRLAVEYKLHRITRADTHPGPATRWLHERIALLAPLDPPEWKV</sequence>
<organism evidence="6 7">
    <name type="scientific">Robbsia andropogonis</name>
    <dbReference type="NCBI Taxonomy" id="28092"/>
    <lineage>
        <taxon>Bacteria</taxon>
        <taxon>Pseudomonadati</taxon>
        <taxon>Pseudomonadota</taxon>
        <taxon>Betaproteobacteria</taxon>
        <taxon>Burkholderiales</taxon>
        <taxon>Burkholderiaceae</taxon>
        <taxon>Robbsia</taxon>
    </lineage>
</organism>
<evidence type="ECO:0000313" key="7">
    <source>
        <dbReference type="Proteomes" id="UP000033618"/>
    </source>
</evidence>
<dbReference type="PANTHER" id="PTHR30126">
    <property type="entry name" value="HTH-TYPE TRANSCRIPTIONAL REGULATOR"/>
    <property type="match status" value="1"/>
</dbReference>